<keyword evidence="3" id="KW-0812">Transmembrane</keyword>
<dbReference type="GO" id="GO:0005783">
    <property type="term" value="C:endoplasmic reticulum"/>
    <property type="evidence" value="ECO:0007669"/>
    <property type="project" value="TreeGrafter"/>
</dbReference>
<dbReference type="PANTHER" id="PTHR12993:SF11">
    <property type="entry name" value="N-ACETYLGLUCOSAMINYL-PHOSPHATIDYLINOSITOL DE-N-ACETYLASE"/>
    <property type="match status" value="1"/>
</dbReference>
<sequence length="288" mass="33203">MDLFTDIWGIVIGWLESTFTTWAGISFSSIFGQVPQHYLFLIYHFLLLVMIAIATSMFIAFIWQNKMKGMSKDLNRLRRVLLVTAHPDDECMFFGPTVLQLLKTSNLYLVCLSSGDYYGEGHVRREELWASCATLGINPNNIQLYHHDALLDDPIGEWNDILIANIILSQIETLAIDMVISFDGSGVSGHKNHISIYKGLEYLRTNNMLPNDCECYALNTVSILRKFFGVMNILFDISFSSYVLTCSYKEQQIIKLAMSKHASQYIWFRKVFMFFSRYTYINSFTRTS</sequence>
<dbReference type="RefSeq" id="XP_024080629.1">
    <property type="nucleotide sequence ID" value="XM_024224861.1"/>
</dbReference>
<dbReference type="OrthoDB" id="440160at2759"/>
<dbReference type="GeneID" id="112126101"/>
<evidence type="ECO:0000256" key="3">
    <source>
        <dbReference type="SAM" id="Phobius"/>
    </source>
</evidence>
<dbReference type="UniPathway" id="UPA00196"/>
<dbReference type="Pfam" id="PF02585">
    <property type="entry name" value="PIG-L"/>
    <property type="match status" value="1"/>
</dbReference>
<feature type="transmembrane region" description="Helical" evidence="3">
    <location>
        <begin position="7"/>
        <end position="32"/>
    </location>
</feature>
<dbReference type="OMA" id="YVLESVN"/>
<dbReference type="Proteomes" id="UP000494040">
    <property type="component" value="Unassembled WGS sequence"/>
</dbReference>
<keyword evidence="5" id="KW-1185">Reference proteome</keyword>
<dbReference type="GO" id="GO:0000225">
    <property type="term" value="F:N-acetylglucosaminylphosphatidylinositol deacetylase activity"/>
    <property type="evidence" value="ECO:0007669"/>
    <property type="project" value="UniProtKB-EC"/>
</dbReference>
<dbReference type="GO" id="GO:0016020">
    <property type="term" value="C:membrane"/>
    <property type="evidence" value="ECO:0007669"/>
    <property type="project" value="GOC"/>
</dbReference>
<dbReference type="GO" id="GO:0006506">
    <property type="term" value="P:GPI anchor biosynthetic process"/>
    <property type="evidence" value="ECO:0007669"/>
    <property type="project" value="UniProtKB-UniPathway"/>
</dbReference>
<keyword evidence="3" id="KW-1133">Transmembrane helix</keyword>
<dbReference type="EC" id="3.5.1.89" evidence="2"/>
<dbReference type="Gene3D" id="3.40.50.10320">
    <property type="entry name" value="LmbE-like"/>
    <property type="match status" value="1"/>
</dbReference>
<feature type="transmembrane region" description="Helical" evidence="3">
    <location>
        <begin position="38"/>
        <end position="63"/>
    </location>
</feature>
<evidence type="ECO:0000256" key="1">
    <source>
        <dbReference type="ARBA" id="ARBA00006066"/>
    </source>
</evidence>
<dbReference type="PANTHER" id="PTHR12993">
    <property type="entry name" value="N-ACETYLGLUCOSAMINYL-PHOSPHATIDYLINOSITOL DE-N-ACETYLASE-RELATED"/>
    <property type="match status" value="1"/>
</dbReference>
<accession>A0A8I6SC75</accession>
<dbReference type="SUPFAM" id="SSF102588">
    <property type="entry name" value="LmbE-like"/>
    <property type="match status" value="1"/>
</dbReference>
<evidence type="ECO:0000313" key="4">
    <source>
        <dbReference type="EnsemblMetazoa" id="XP_024080629.1"/>
    </source>
</evidence>
<dbReference type="EnsemblMetazoa" id="XM_024224861.1">
    <property type="protein sequence ID" value="XP_024080629.1"/>
    <property type="gene ID" value="LOC112126101"/>
</dbReference>
<protein>
    <recommendedName>
        <fullName evidence="2">N-acetylglucosaminylphosphatidylinositol deacetylase</fullName>
        <ecNumber evidence="2">3.5.1.89</ecNumber>
    </recommendedName>
</protein>
<evidence type="ECO:0000313" key="5">
    <source>
        <dbReference type="Proteomes" id="UP000494040"/>
    </source>
</evidence>
<evidence type="ECO:0000256" key="2">
    <source>
        <dbReference type="ARBA" id="ARBA00012176"/>
    </source>
</evidence>
<dbReference type="CTD" id="42388"/>
<dbReference type="KEGG" id="clec:112126101"/>
<name>A0A8I6SC75_CIMLE</name>
<dbReference type="InterPro" id="IPR003737">
    <property type="entry name" value="GlcNAc_PI_deacetylase-related"/>
</dbReference>
<keyword evidence="3" id="KW-0472">Membrane</keyword>
<dbReference type="AlphaFoldDB" id="A0A8I6SC75"/>
<dbReference type="InterPro" id="IPR024078">
    <property type="entry name" value="LmbE-like_dom_sf"/>
</dbReference>
<organism evidence="4 5">
    <name type="scientific">Cimex lectularius</name>
    <name type="common">Bed bug</name>
    <name type="synonym">Acanthia lectularia</name>
    <dbReference type="NCBI Taxonomy" id="79782"/>
    <lineage>
        <taxon>Eukaryota</taxon>
        <taxon>Metazoa</taxon>
        <taxon>Ecdysozoa</taxon>
        <taxon>Arthropoda</taxon>
        <taxon>Hexapoda</taxon>
        <taxon>Insecta</taxon>
        <taxon>Pterygota</taxon>
        <taxon>Neoptera</taxon>
        <taxon>Paraneoptera</taxon>
        <taxon>Hemiptera</taxon>
        <taxon>Heteroptera</taxon>
        <taxon>Panheteroptera</taxon>
        <taxon>Cimicomorpha</taxon>
        <taxon>Cimicidae</taxon>
        <taxon>Cimex</taxon>
    </lineage>
</organism>
<proteinExistence type="inferred from homology"/>
<comment type="similarity">
    <text evidence="1">Belongs to the PIGL family.</text>
</comment>
<reference evidence="4" key="1">
    <citation type="submission" date="2022-01" db="UniProtKB">
        <authorList>
            <consortium name="EnsemblMetazoa"/>
        </authorList>
    </citation>
    <scope>IDENTIFICATION</scope>
</reference>